<keyword evidence="1" id="KW-1133">Transmembrane helix</keyword>
<accession>A0ABZ3H6X3</accession>
<dbReference type="Proteomes" id="UP001447842">
    <property type="component" value="Chromosome"/>
</dbReference>
<name>A0ABZ3H6X3_9BACT</name>
<gene>
    <name evidence="2" type="ORF">WCY31_08430</name>
</gene>
<feature type="transmembrane region" description="Helical" evidence="1">
    <location>
        <begin position="299"/>
        <end position="316"/>
    </location>
</feature>
<feature type="transmembrane region" description="Helical" evidence="1">
    <location>
        <begin position="195"/>
        <end position="214"/>
    </location>
</feature>
<dbReference type="EMBL" id="CP147920">
    <property type="protein sequence ID" value="XAU14282.1"/>
    <property type="molecule type" value="Genomic_DNA"/>
</dbReference>
<keyword evidence="3" id="KW-1185">Reference proteome</keyword>
<feature type="transmembrane region" description="Helical" evidence="1">
    <location>
        <begin position="43"/>
        <end position="67"/>
    </location>
</feature>
<keyword evidence="1" id="KW-0812">Transmembrane</keyword>
<reference evidence="2 3" key="1">
    <citation type="submission" date="2024-03" db="EMBL/GenBank/DDBJ databases">
        <title>Sulfurimonas sp. HSL3-1.</title>
        <authorList>
            <person name="Wang S."/>
        </authorList>
    </citation>
    <scope>NUCLEOTIDE SEQUENCE [LARGE SCALE GENOMIC DNA]</scope>
    <source>
        <strain evidence="2 3">HSL3-1</strain>
    </source>
</reference>
<organism evidence="2 3">
    <name type="scientific">Sulfurimonas diazotrophicus</name>
    <dbReference type="NCBI Taxonomy" id="3131939"/>
    <lineage>
        <taxon>Bacteria</taxon>
        <taxon>Pseudomonadati</taxon>
        <taxon>Campylobacterota</taxon>
        <taxon>Epsilonproteobacteria</taxon>
        <taxon>Campylobacterales</taxon>
        <taxon>Sulfurimonadaceae</taxon>
        <taxon>Sulfurimonas</taxon>
    </lineage>
</organism>
<feature type="transmembrane region" description="Helical" evidence="1">
    <location>
        <begin position="112"/>
        <end position="132"/>
    </location>
</feature>
<evidence type="ECO:0000256" key="1">
    <source>
        <dbReference type="SAM" id="Phobius"/>
    </source>
</evidence>
<evidence type="ECO:0000313" key="3">
    <source>
        <dbReference type="Proteomes" id="UP001447842"/>
    </source>
</evidence>
<evidence type="ECO:0000313" key="2">
    <source>
        <dbReference type="EMBL" id="XAU14282.1"/>
    </source>
</evidence>
<sequence length="341" mass="37200">MNAGLLRWRTAQSLLGAYALLLIYALLFHPALGLDLFWNLLIPAAPMILFLSIGTWRNICPLATLSLLPKHTGTSRRRKLKRIQREWLQLSAVAVLLTVIPLRHAVFDLNAAATLSLLAATGIAAAAAGWFFEGKSGWCSGICPLFPAETLYATDNTAPPTNARCRVCSHCTAPCPDRTAGAAITAGRASRIAKVTAFTLAGVFPGFVYGWFFVPDMHNAVDAASLFSVYAPGLFFGALSALVYLFLRLRLPEGTVRLLSAAGTLSIYYGFRLPALFGFGLQPGDGVLIDLSPLLPPAAIHWCTAGLTLFFFYRAYRALGRKQAWLRGPASYQRDRDHRKR</sequence>
<feature type="transmembrane region" description="Helical" evidence="1">
    <location>
        <begin position="259"/>
        <end position="279"/>
    </location>
</feature>
<protein>
    <recommendedName>
        <fullName evidence="4">Ferredoxin</fullName>
    </recommendedName>
</protein>
<keyword evidence="1" id="KW-0472">Membrane</keyword>
<evidence type="ECO:0008006" key="4">
    <source>
        <dbReference type="Google" id="ProtNLM"/>
    </source>
</evidence>
<proteinExistence type="predicted"/>
<feature type="transmembrane region" description="Helical" evidence="1">
    <location>
        <begin position="87"/>
        <end position="106"/>
    </location>
</feature>
<dbReference type="RefSeq" id="WP_345972040.1">
    <property type="nucleotide sequence ID" value="NZ_CP147920.1"/>
</dbReference>
<feature type="transmembrane region" description="Helical" evidence="1">
    <location>
        <begin position="226"/>
        <end position="247"/>
    </location>
</feature>